<keyword evidence="2" id="KW-1185">Reference proteome</keyword>
<evidence type="ECO:0000313" key="2">
    <source>
        <dbReference type="Proteomes" id="UP001597058"/>
    </source>
</evidence>
<reference evidence="2" key="1">
    <citation type="journal article" date="2019" name="Int. J. Syst. Evol. Microbiol.">
        <title>The Global Catalogue of Microorganisms (GCM) 10K type strain sequencing project: providing services to taxonomists for standard genome sequencing and annotation.</title>
        <authorList>
            <consortium name="The Broad Institute Genomics Platform"/>
            <consortium name="The Broad Institute Genome Sequencing Center for Infectious Disease"/>
            <person name="Wu L."/>
            <person name="Ma J."/>
        </authorList>
    </citation>
    <scope>NUCLEOTIDE SEQUENCE [LARGE SCALE GENOMIC DNA]</scope>
    <source>
        <strain evidence="2">CGMCC 4.7020</strain>
    </source>
</reference>
<evidence type="ECO:0000313" key="1">
    <source>
        <dbReference type="EMBL" id="MFD1310783.1"/>
    </source>
</evidence>
<accession>A0ABW3XRF0</accession>
<comment type="caution">
    <text evidence="1">The sequence shown here is derived from an EMBL/GenBank/DDBJ whole genome shotgun (WGS) entry which is preliminary data.</text>
</comment>
<dbReference type="EMBL" id="JBHTMM010000060">
    <property type="protein sequence ID" value="MFD1310783.1"/>
    <property type="molecule type" value="Genomic_DNA"/>
</dbReference>
<dbReference type="RefSeq" id="WP_381242501.1">
    <property type="nucleotide sequence ID" value="NZ_JBHSKH010000123.1"/>
</dbReference>
<dbReference type="Proteomes" id="UP001597058">
    <property type="component" value="Unassembled WGS sequence"/>
</dbReference>
<organism evidence="1 2">
    <name type="scientific">Streptomyces kaempferi</name>
    <dbReference type="NCBI Taxonomy" id="333725"/>
    <lineage>
        <taxon>Bacteria</taxon>
        <taxon>Bacillati</taxon>
        <taxon>Actinomycetota</taxon>
        <taxon>Actinomycetes</taxon>
        <taxon>Kitasatosporales</taxon>
        <taxon>Streptomycetaceae</taxon>
        <taxon>Streptomyces</taxon>
    </lineage>
</organism>
<name>A0ABW3XRF0_9ACTN</name>
<proteinExistence type="predicted"/>
<sequence>MPPELTPDQVMRAVAALEAAWASDDDALATLVQSGHGERSLAELVAQYGASRLQTVVLVATGIAHLDGAEQQEALTQWREGPVSHVTSVAMTMMSGWARAAGEDVQSTGDLARHALQAILSFTAIGDDPQGVRSLFAYLREDAVAHSS</sequence>
<protein>
    <submittedName>
        <fullName evidence="1">Uncharacterized protein</fullName>
    </submittedName>
</protein>
<gene>
    <name evidence="1" type="ORF">ACFQ5X_33715</name>
</gene>